<dbReference type="RefSeq" id="WP_330160804.1">
    <property type="nucleotide sequence ID" value="NZ_BAAAJA010000044.1"/>
</dbReference>
<dbReference type="Pfam" id="PF01042">
    <property type="entry name" value="Ribonuc_L-PSP"/>
    <property type="match status" value="1"/>
</dbReference>
<protein>
    <submittedName>
        <fullName evidence="2">RidA family protein</fullName>
        <ecNumber evidence="2">3.5.-.-</ecNumber>
    </submittedName>
</protein>
<name>A0ABU7KX59_9ACTN</name>
<dbReference type="Proteomes" id="UP001348641">
    <property type="component" value="Unassembled WGS sequence"/>
</dbReference>
<dbReference type="InterPro" id="IPR035959">
    <property type="entry name" value="RutC-like_sf"/>
</dbReference>
<dbReference type="EMBL" id="JAUUCC010000086">
    <property type="protein sequence ID" value="MEE2053893.1"/>
    <property type="molecule type" value="Genomic_DNA"/>
</dbReference>
<dbReference type="SUPFAM" id="SSF55298">
    <property type="entry name" value="YjgF-like"/>
    <property type="match status" value="1"/>
</dbReference>
<comment type="similarity">
    <text evidence="1">Belongs to the RutC family.</text>
</comment>
<dbReference type="PANTHER" id="PTHR11803">
    <property type="entry name" value="2-IMINOBUTANOATE/2-IMINOPROPANOATE DEAMINASE RIDA"/>
    <property type="match status" value="1"/>
</dbReference>
<sequence>MAHAIVNPDGLHDPVPFGYSHTATVPAGTELVLVAGQYGSGPDGAVVSADFADQVKQTFHNIGVALAAHGLGLRHVVQLRTYVVDHDVSKLGPITAAVREGWGTEPPAQTLIGVAGLAAPDVLFEVEAVAARP</sequence>
<gene>
    <name evidence="2" type="ORF">Q8A49_25665</name>
</gene>
<comment type="caution">
    <text evidence="2">The sequence shown here is derived from an EMBL/GenBank/DDBJ whole genome shotgun (WGS) entry which is preliminary data.</text>
</comment>
<evidence type="ECO:0000313" key="3">
    <source>
        <dbReference type="Proteomes" id="UP001348641"/>
    </source>
</evidence>
<dbReference type="GO" id="GO:0016787">
    <property type="term" value="F:hydrolase activity"/>
    <property type="evidence" value="ECO:0007669"/>
    <property type="project" value="UniProtKB-KW"/>
</dbReference>
<dbReference type="EC" id="3.5.-.-" evidence="2"/>
<proteinExistence type="inferred from homology"/>
<dbReference type="InterPro" id="IPR006175">
    <property type="entry name" value="YjgF/YER057c/UK114"/>
</dbReference>
<dbReference type="PANTHER" id="PTHR11803:SF58">
    <property type="entry name" value="PROTEIN HMF1-RELATED"/>
    <property type="match status" value="1"/>
</dbReference>
<evidence type="ECO:0000256" key="1">
    <source>
        <dbReference type="ARBA" id="ARBA00010552"/>
    </source>
</evidence>
<dbReference type="CDD" id="cd00448">
    <property type="entry name" value="YjgF_YER057c_UK114_family"/>
    <property type="match status" value="1"/>
</dbReference>
<dbReference type="Gene3D" id="3.30.1330.40">
    <property type="entry name" value="RutC-like"/>
    <property type="match status" value="1"/>
</dbReference>
<organism evidence="2 3">
    <name type="scientific">Nocardiopsis tropica</name>
    <dbReference type="NCBI Taxonomy" id="109330"/>
    <lineage>
        <taxon>Bacteria</taxon>
        <taxon>Bacillati</taxon>
        <taxon>Actinomycetota</taxon>
        <taxon>Actinomycetes</taxon>
        <taxon>Streptosporangiales</taxon>
        <taxon>Nocardiopsidaceae</taxon>
        <taxon>Nocardiopsis</taxon>
    </lineage>
</organism>
<evidence type="ECO:0000313" key="2">
    <source>
        <dbReference type="EMBL" id="MEE2053893.1"/>
    </source>
</evidence>
<keyword evidence="2" id="KW-0378">Hydrolase</keyword>
<accession>A0ABU7KX59</accession>
<reference evidence="2 3" key="1">
    <citation type="submission" date="2023-07" db="EMBL/GenBank/DDBJ databases">
        <authorList>
            <person name="Girao M."/>
            <person name="Carvalho M.F."/>
        </authorList>
    </citation>
    <scope>NUCLEOTIDE SEQUENCE [LARGE SCALE GENOMIC DNA]</scope>
    <source>
        <strain evidence="2 3">66/93</strain>
    </source>
</reference>